<dbReference type="AlphaFoldDB" id="A0A3B0T3H2"/>
<dbReference type="GO" id="GO:0043756">
    <property type="term" value="F:adenosylcobinamide hydrolase activity"/>
    <property type="evidence" value="ECO:0007669"/>
    <property type="project" value="UniProtKB-EC"/>
</dbReference>
<sequence>MVIGPTLHTVAAAERGVLVWEITTPMMSLSSAPVGGGFGRPGWIINIGVAKDYMRTDLAAHVGEVTSQIALCGAGIALFTAAAIDQVQQRDVGGVVVDATVGITKPTWAADASGSYTSWSPGTINLVIRLPNGLDAGAAVNAVITATEAKTQALAESNVPGTGTASDAIVVVWPAEGQRERFAGPRSEWGSRIALAVYGAVRAGVERSA</sequence>
<accession>A0A3B0T3H2</accession>
<dbReference type="PANTHER" id="PTHR35336">
    <property type="entry name" value="ADENOSYLCOBINAMIDE AMIDOHYDROLASE"/>
    <property type="match status" value="1"/>
</dbReference>
<dbReference type="InterPro" id="IPR002808">
    <property type="entry name" value="AdoCbi_amidolase"/>
</dbReference>
<dbReference type="Pfam" id="PF01955">
    <property type="entry name" value="CbiZ"/>
    <property type="match status" value="1"/>
</dbReference>
<keyword evidence="1" id="KW-0378">Hydrolase</keyword>
<name>A0A3B0T3H2_9ZZZZ</name>
<protein>
    <submittedName>
        <fullName evidence="1">Adenosylcobinamide amidohydrolase</fullName>
        <ecNumber evidence="1">3.5.1.90</ecNumber>
    </submittedName>
</protein>
<dbReference type="InterPro" id="IPR052209">
    <property type="entry name" value="CbiZ"/>
</dbReference>
<proteinExistence type="predicted"/>
<dbReference type="PANTHER" id="PTHR35336:SF5">
    <property type="entry name" value="ADENOSYLCOBINAMIDE AMIDOHYDROLASE"/>
    <property type="match status" value="1"/>
</dbReference>
<organism evidence="1">
    <name type="scientific">hydrothermal vent metagenome</name>
    <dbReference type="NCBI Taxonomy" id="652676"/>
    <lineage>
        <taxon>unclassified sequences</taxon>
        <taxon>metagenomes</taxon>
        <taxon>ecological metagenomes</taxon>
    </lineage>
</organism>
<reference evidence="1" key="1">
    <citation type="submission" date="2018-06" db="EMBL/GenBank/DDBJ databases">
        <authorList>
            <person name="Zhirakovskaya E."/>
        </authorList>
    </citation>
    <scope>NUCLEOTIDE SEQUENCE</scope>
</reference>
<dbReference type="EC" id="3.5.1.90" evidence="1"/>
<evidence type="ECO:0000313" key="1">
    <source>
        <dbReference type="EMBL" id="VAW07877.1"/>
    </source>
</evidence>
<dbReference type="EMBL" id="UOEI01000556">
    <property type="protein sequence ID" value="VAW07877.1"/>
    <property type="molecule type" value="Genomic_DNA"/>
</dbReference>
<gene>
    <name evidence="1" type="ORF">MNBD_ACTINO01-2024</name>
</gene>